<keyword evidence="6" id="KW-1185">Reference proteome</keyword>
<evidence type="ECO:0000313" key="5">
    <source>
        <dbReference type="EMBL" id="MDN3707419.1"/>
    </source>
</evidence>
<keyword evidence="5" id="KW-0255">Endonuclease</keyword>
<dbReference type="InterPro" id="IPR005144">
    <property type="entry name" value="ATP-cone_dom"/>
</dbReference>
<keyword evidence="1 3" id="KW-0547">Nucleotide-binding</keyword>
<dbReference type="Proteomes" id="UP001242368">
    <property type="component" value="Unassembled WGS sequence"/>
</dbReference>
<dbReference type="InterPro" id="IPR011335">
    <property type="entry name" value="Restrct_endonuc-II-like"/>
</dbReference>
<evidence type="ECO:0000259" key="4">
    <source>
        <dbReference type="PROSITE" id="PS51161"/>
    </source>
</evidence>
<keyword evidence="5" id="KW-0378">Hydrolase</keyword>
<dbReference type="GO" id="GO:0004519">
    <property type="term" value="F:endonuclease activity"/>
    <property type="evidence" value="ECO:0007669"/>
    <property type="project" value="UniProtKB-KW"/>
</dbReference>
<name>A0ABT8CSC3_9FLAO</name>
<dbReference type="RefSeq" id="WP_290363393.1">
    <property type="nucleotide sequence ID" value="NZ_JAUFQU010000001.1"/>
</dbReference>
<dbReference type="PROSITE" id="PS51161">
    <property type="entry name" value="ATP_CONE"/>
    <property type="match status" value="1"/>
</dbReference>
<evidence type="ECO:0000256" key="1">
    <source>
        <dbReference type="ARBA" id="ARBA00022741"/>
    </source>
</evidence>
<dbReference type="Gene3D" id="3.40.1350.10">
    <property type="match status" value="1"/>
</dbReference>
<evidence type="ECO:0000256" key="3">
    <source>
        <dbReference type="PROSITE-ProRule" id="PRU00492"/>
    </source>
</evidence>
<dbReference type="SUPFAM" id="SSF52980">
    <property type="entry name" value="Restriction endonuclease-like"/>
    <property type="match status" value="1"/>
</dbReference>
<reference evidence="6" key="1">
    <citation type="journal article" date="2019" name="Int. J. Syst. Evol. Microbiol.">
        <title>The Global Catalogue of Microorganisms (GCM) 10K type strain sequencing project: providing services to taxonomists for standard genome sequencing and annotation.</title>
        <authorList>
            <consortium name="The Broad Institute Genomics Platform"/>
            <consortium name="The Broad Institute Genome Sequencing Center for Infectious Disease"/>
            <person name="Wu L."/>
            <person name="Ma J."/>
        </authorList>
    </citation>
    <scope>NUCLEOTIDE SEQUENCE [LARGE SCALE GENOMIC DNA]</scope>
    <source>
        <strain evidence="6">CECT 7184</strain>
    </source>
</reference>
<keyword evidence="5" id="KW-0540">Nuclease</keyword>
<gene>
    <name evidence="5" type="ORF">QW060_09785</name>
</gene>
<feature type="domain" description="ATP-cone" evidence="4">
    <location>
        <begin position="1"/>
        <end position="82"/>
    </location>
</feature>
<protein>
    <submittedName>
        <fullName evidence="5">Restriction endonuclease</fullName>
        <ecNumber evidence="5">3.1.21.-</ecNumber>
    </submittedName>
</protein>
<proteinExistence type="predicted"/>
<evidence type="ECO:0000256" key="2">
    <source>
        <dbReference type="ARBA" id="ARBA00022840"/>
    </source>
</evidence>
<dbReference type="EMBL" id="JAUFQU010000001">
    <property type="protein sequence ID" value="MDN3707419.1"/>
    <property type="molecule type" value="Genomic_DNA"/>
</dbReference>
<sequence>MNVRKYSGDLVPFNPDSLLYSLKNSGANENESQSIFKVVEREMFDGISTKKLYEIAFAELKKLRHSFAARYSLKNAIKALGPEGYYFEKWMAKILQTQGYDAITSQTLQGSAVTHEIDVLASRKSELLICECKFRNDLDAKISVTTPMYFLSRFNDLKEHTFDFFGKKLQPTKGFLITNAFFTIDSIAFAEYYDIELISWNYPPKRNIKSLTDDFTMYPITCLTTLTDEEERLLLEKNCLLVKEIVRNPVLLDHFKFSEEKKIQVLEEARDLCGDQE</sequence>
<comment type="caution">
    <text evidence="5">The sequence shown here is derived from an EMBL/GenBank/DDBJ whole genome shotgun (WGS) entry which is preliminary data.</text>
</comment>
<dbReference type="GO" id="GO:0016787">
    <property type="term" value="F:hydrolase activity"/>
    <property type="evidence" value="ECO:0007669"/>
    <property type="project" value="UniProtKB-KW"/>
</dbReference>
<accession>A0ABT8CSC3</accession>
<dbReference type="InterPro" id="IPR007560">
    <property type="entry name" value="Restrct_endonuc_IV_Mrr"/>
</dbReference>
<dbReference type="InterPro" id="IPR011856">
    <property type="entry name" value="tRNA_endonuc-like_dom_sf"/>
</dbReference>
<evidence type="ECO:0000313" key="6">
    <source>
        <dbReference type="Proteomes" id="UP001242368"/>
    </source>
</evidence>
<dbReference type="EC" id="3.1.21.-" evidence="5"/>
<keyword evidence="2 3" id="KW-0067">ATP-binding</keyword>
<organism evidence="5 6">
    <name type="scientific">Paenimyroides ceti</name>
    <dbReference type="NCBI Taxonomy" id="395087"/>
    <lineage>
        <taxon>Bacteria</taxon>
        <taxon>Pseudomonadati</taxon>
        <taxon>Bacteroidota</taxon>
        <taxon>Flavobacteriia</taxon>
        <taxon>Flavobacteriales</taxon>
        <taxon>Flavobacteriaceae</taxon>
        <taxon>Paenimyroides</taxon>
    </lineage>
</organism>
<dbReference type="Pfam" id="PF04471">
    <property type="entry name" value="Mrr_cat"/>
    <property type="match status" value="1"/>
</dbReference>